<keyword evidence="2" id="KW-1185">Reference proteome</keyword>
<dbReference type="Proteomes" id="UP001145114">
    <property type="component" value="Unassembled WGS sequence"/>
</dbReference>
<feature type="non-terminal residue" evidence="1">
    <location>
        <position position="1334"/>
    </location>
</feature>
<dbReference type="EMBL" id="JAMZIH010005446">
    <property type="protein sequence ID" value="KAJ1675169.1"/>
    <property type="molecule type" value="Genomic_DNA"/>
</dbReference>
<sequence>MSAARSSSTSSSTAERGDSSGSPTHPRHKRVAGPWRRRWSTTPFATAIAIAALPLAFVPVLATATSTPLVDVSELGQLGIVGSFSGLSQNFNTSIIEKSGAKFASNTPSLLSFANSSLSLFSQTTPGGDITAACPFYNPDGSVKKLFFGGNFDQVNGVTASYIASVDSDGHIDNLAGGLDNSVNALYCDKDANAVYVGGNFTIPLSARNSSISSLHSEWSGGVALYNVTAGEWKSLPWKGVNGQVLTIAPAAGSGDGKSSSKLYFGGNFNSTLDGIEYMPLDDQPINLSAASVTAGNAAQLSGYNRPENILCASRPDQPGNTFLLADMLPGYITYTFKNPVSPSLLRLRNTLYNGRGTRTFQVMVATTNTILTLSYIDPDTGFEQFCSNSCPLQHTSDWQEFRISGYGDQDVDGIAGLMINLASWYGEGAGLSGIELYQRVALVSATQSANSFPSCSKRDYEPSYSATGTWNTISDTVHLTDYLQASVPASSAKTQPAITYTPFISESGYYNVTLSIPGCQNTNNCNSRTNIKVTINANPDTTMTRNLAQSNLLTQATVIYSGYFAATSKEFKPTIKIQPAEDASNTTTPTDSSSVVIVADYVMLTRIPSFTNMNGVIEYSTNLSASDQSVRPAFAPLSQTPPSGAVVCAFAATNSTLYIGGSFEDDSAGIANIAAYGLDDGGLSSLPNGGLNGQVNSLSVVGNTLYVGGAFSATKDSKSTLLHVASLDTRESSPVWSSVGGGVDGTVSILSKWTPIGEDTLLIAGGFSKVLANQARNITESEATGTALWNSTSGTWADPPFLDGKTTLAFSGGGRASFGYVAGTYSTVAAIRAPGVATMDGGNKFRSAGSHGAALMPLDSSGNGLLVSTGIYYSKDNTTTPHLVVGGKFRLANNSTNVARQLSNQTWSGIANGVGGQVLTLAGANQYLFIGGVAKVVNKKSSDPAQNFMGLAIYDMDEESFNGKVPELSQGEGSSAPVSVNKIVVRPNTSTVVVGGSFKYAGQLECDNIAFWDINQNRWSIPSSGPGGMINDMDLEQSLLVVGGTFKNGTKASYLLTYNFDTQEWSDLDPSNAALPGPVTTIAKDHRSANGTVFYVAGTDAQSRTNYVRRYDGKTFISIPLGFDSKSAIKSLAILPSVSSTQSVDDNNNRGLTKRSDDSSNSILPQDSLLVVSGNLYLAGGQRSSAVVYDGKGWSNLIATVQDDGSPGSIASLFWETPPTPVNTHKWMSAALVVLVAVAISLLLVFIIVIIGVIYIYIRNRKEALALSATAVAISTSRALQPGPVYAKKENDPNYFANTLGSPDTAYGPGPSSGNAMLSVSYHDAPTFALDGP</sequence>
<gene>
    <name evidence="1" type="ORF">EV182_001792</name>
</gene>
<name>A0ACC1HLJ6_9FUNG</name>
<organism evidence="1 2">
    <name type="scientific">Spiromyces aspiralis</name>
    <dbReference type="NCBI Taxonomy" id="68401"/>
    <lineage>
        <taxon>Eukaryota</taxon>
        <taxon>Fungi</taxon>
        <taxon>Fungi incertae sedis</taxon>
        <taxon>Zoopagomycota</taxon>
        <taxon>Kickxellomycotina</taxon>
        <taxon>Kickxellomycetes</taxon>
        <taxon>Kickxellales</taxon>
        <taxon>Kickxellaceae</taxon>
        <taxon>Spiromyces</taxon>
    </lineage>
</organism>
<evidence type="ECO:0000313" key="2">
    <source>
        <dbReference type="Proteomes" id="UP001145114"/>
    </source>
</evidence>
<accession>A0ACC1HLJ6</accession>
<comment type="caution">
    <text evidence="1">The sequence shown here is derived from an EMBL/GenBank/DDBJ whole genome shotgun (WGS) entry which is preliminary data.</text>
</comment>
<reference evidence="1" key="1">
    <citation type="submission" date="2022-06" db="EMBL/GenBank/DDBJ databases">
        <title>Phylogenomic reconstructions and comparative analyses of Kickxellomycotina fungi.</title>
        <authorList>
            <person name="Reynolds N.K."/>
            <person name="Stajich J.E."/>
            <person name="Barry K."/>
            <person name="Grigoriev I.V."/>
            <person name="Crous P."/>
            <person name="Smith M.E."/>
        </authorList>
    </citation>
    <scope>NUCLEOTIDE SEQUENCE</scope>
    <source>
        <strain evidence="1">RSA 2271</strain>
    </source>
</reference>
<evidence type="ECO:0000313" key="1">
    <source>
        <dbReference type="EMBL" id="KAJ1675169.1"/>
    </source>
</evidence>
<proteinExistence type="predicted"/>
<protein>
    <submittedName>
        <fullName evidence="1">Uncharacterized protein</fullName>
    </submittedName>
</protein>